<organism evidence="1 2">
    <name type="scientific">Porphyridium purpureum</name>
    <name type="common">Red alga</name>
    <name type="synonym">Porphyridium cruentum</name>
    <dbReference type="NCBI Taxonomy" id="35688"/>
    <lineage>
        <taxon>Eukaryota</taxon>
        <taxon>Rhodophyta</taxon>
        <taxon>Bangiophyceae</taxon>
        <taxon>Porphyridiales</taxon>
        <taxon>Porphyridiaceae</taxon>
        <taxon>Porphyridium</taxon>
    </lineage>
</organism>
<dbReference type="Proteomes" id="UP000324585">
    <property type="component" value="Unassembled WGS sequence"/>
</dbReference>
<dbReference type="EMBL" id="VRMN01000001">
    <property type="protein sequence ID" value="KAA8497518.1"/>
    <property type="molecule type" value="Genomic_DNA"/>
</dbReference>
<sequence>MGEYRLRAARYRRADSRCVQRTKLAPSHCHHHVTLAPDELEVAPPLPPLVEFVSRLDAERAGSLRVSELVLAPCRRQVDDVERRERVAEAVVGANTVVGLPAARTLRKMAVVVRAGDNREAGRAHTGHLR</sequence>
<proteinExistence type="predicted"/>
<reference evidence="2" key="1">
    <citation type="journal article" date="2019" name="Nat. Commun.">
        <title>Expansion of phycobilisome linker gene families in mesophilic red algae.</title>
        <authorList>
            <person name="Lee J."/>
            <person name="Kim D."/>
            <person name="Bhattacharya D."/>
            <person name="Yoon H.S."/>
        </authorList>
    </citation>
    <scope>NUCLEOTIDE SEQUENCE [LARGE SCALE GENOMIC DNA]</scope>
    <source>
        <strain evidence="2">CCMP 1328</strain>
    </source>
</reference>
<name>A0A5J4Z2M8_PORPP</name>
<evidence type="ECO:0000313" key="1">
    <source>
        <dbReference type="EMBL" id="KAA8497518.1"/>
    </source>
</evidence>
<accession>A0A5J4Z2M8</accession>
<dbReference type="AlphaFoldDB" id="A0A5J4Z2M8"/>
<gene>
    <name evidence="1" type="ORF">FVE85_5103</name>
</gene>
<comment type="caution">
    <text evidence="1">The sequence shown here is derived from an EMBL/GenBank/DDBJ whole genome shotgun (WGS) entry which is preliminary data.</text>
</comment>
<protein>
    <submittedName>
        <fullName evidence="1">Uncharacterized protein</fullName>
    </submittedName>
</protein>
<evidence type="ECO:0000313" key="2">
    <source>
        <dbReference type="Proteomes" id="UP000324585"/>
    </source>
</evidence>
<keyword evidence="2" id="KW-1185">Reference proteome</keyword>